<dbReference type="Proteomes" id="UP000054558">
    <property type="component" value="Unassembled WGS sequence"/>
</dbReference>
<accession>A0A1Y1I6E1</accession>
<dbReference type="STRING" id="105231.A0A1Y1I6E1"/>
<dbReference type="Pfam" id="PF16093">
    <property type="entry name" value="PAC4"/>
    <property type="match status" value="1"/>
</dbReference>
<proteinExistence type="predicted"/>
<evidence type="ECO:0008006" key="3">
    <source>
        <dbReference type="Google" id="ProtNLM"/>
    </source>
</evidence>
<dbReference type="GO" id="GO:0043248">
    <property type="term" value="P:proteasome assembly"/>
    <property type="evidence" value="ECO:0007669"/>
    <property type="project" value="InterPro"/>
</dbReference>
<dbReference type="AlphaFoldDB" id="A0A1Y1I6E1"/>
<name>A0A1Y1I6E1_KLENI</name>
<dbReference type="PANTHER" id="PTHR33559:SF1">
    <property type="entry name" value="PROTEASOME ASSEMBLY CHAPERONE 4"/>
    <property type="match status" value="1"/>
</dbReference>
<sequence>MAEQGVKAGAEAAEATPVTHEQQLGIVQRCFSEEASDVVVHFQIIKFEQQYYVWVGCNSAAFGSLYAAVPTKFDPQPSVAQLITKGGDAGALMAQRLSKRTGCQIFLACSLPSNSSSIEAFAERRILQEIREFDCLPSSSGPPVSEDDSKHYA</sequence>
<dbReference type="PANTHER" id="PTHR33559">
    <property type="entry name" value="PROTEASOME ASSEMBLY CHAPERONE 4"/>
    <property type="match status" value="1"/>
</dbReference>
<protein>
    <recommendedName>
        <fullName evidence="3">Proteasome assembly chaperone 4</fullName>
    </recommendedName>
</protein>
<dbReference type="OrthoDB" id="368507at2759"/>
<reference evidence="1 2" key="1">
    <citation type="journal article" date="2014" name="Nat. Commun.">
        <title>Klebsormidium flaccidum genome reveals primary factors for plant terrestrial adaptation.</title>
        <authorList>
            <person name="Hori K."/>
            <person name="Maruyama F."/>
            <person name="Fujisawa T."/>
            <person name="Togashi T."/>
            <person name="Yamamoto N."/>
            <person name="Seo M."/>
            <person name="Sato S."/>
            <person name="Yamada T."/>
            <person name="Mori H."/>
            <person name="Tajima N."/>
            <person name="Moriyama T."/>
            <person name="Ikeuchi M."/>
            <person name="Watanabe M."/>
            <person name="Wada H."/>
            <person name="Kobayashi K."/>
            <person name="Saito M."/>
            <person name="Masuda T."/>
            <person name="Sasaki-Sekimoto Y."/>
            <person name="Mashiguchi K."/>
            <person name="Awai K."/>
            <person name="Shimojima M."/>
            <person name="Masuda S."/>
            <person name="Iwai M."/>
            <person name="Nobusawa T."/>
            <person name="Narise T."/>
            <person name="Kondo S."/>
            <person name="Saito H."/>
            <person name="Sato R."/>
            <person name="Murakawa M."/>
            <person name="Ihara Y."/>
            <person name="Oshima-Yamada Y."/>
            <person name="Ohtaka K."/>
            <person name="Satoh M."/>
            <person name="Sonobe K."/>
            <person name="Ishii M."/>
            <person name="Ohtani R."/>
            <person name="Kanamori-Sato M."/>
            <person name="Honoki R."/>
            <person name="Miyazaki D."/>
            <person name="Mochizuki H."/>
            <person name="Umetsu J."/>
            <person name="Higashi K."/>
            <person name="Shibata D."/>
            <person name="Kamiya Y."/>
            <person name="Sato N."/>
            <person name="Nakamura Y."/>
            <person name="Tabata S."/>
            <person name="Ida S."/>
            <person name="Kurokawa K."/>
            <person name="Ohta H."/>
        </authorList>
    </citation>
    <scope>NUCLEOTIDE SEQUENCE [LARGE SCALE GENOMIC DNA]</scope>
    <source>
        <strain evidence="1 2">NIES-2285</strain>
    </source>
</reference>
<evidence type="ECO:0000313" key="2">
    <source>
        <dbReference type="Proteomes" id="UP000054558"/>
    </source>
</evidence>
<keyword evidence="2" id="KW-1185">Reference proteome</keyword>
<gene>
    <name evidence="1" type="ORF">KFL_002940060</name>
</gene>
<dbReference type="EMBL" id="DF237243">
    <property type="protein sequence ID" value="GAQ86520.1"/>
    <property type="molecule type" value="Genomic_DNA"/>
</dbReference>
<dbReference type="OMA" id="WIGFNSA"/>
<evidence type="ECO:0000313" key="1">
    <source>
        <dbReference type="EMBL" id="GAQ86520.1"/>
    </source>
</evidence>
<organism evidence="1 2">
    <name type="scientific">Klebsormidium nitens</name>
    <name type="common">Green alga</name>
    <name type="synonym">Ulothrix nitens</name>
    <dbReference type="NCBI Taxonomy" id="105231"/>
    <lineage>
        <taxon>Eukaryota</taxon>
        <taxon>Viridiplantae</taxon>
        <taxon>Streptophyta</taxon>
        <taxon>Klebsormidiophyceae</taxon>
        <taxon>Klebsormidiales</taxon>
        <taxon>Klebsormidiaceae</taxon>
        <taxon>Klebsormidium</taxon>
    </lineage>
</organism>
<dbReference type="InterPro" id="IPR032157">
    <property type="entry name" value="PAC4"/>
</dbReference>